<evidence type="ECO:0000313" key="3">
    <source>
        <dbReference type="Proteomes" id="UP000000589"/>
    </source>
</evidence>
<evidence type="ECO:0000313" key="2">
    <source>
        <dbReference type="MGI" id="MGI:2446181"/>
    </source>
</evidence>
<dbReference type="GeneTree" id="ENSGT00940000159245"/>
<dbReference type="Bgee" id="ENSMUSG00000024036">
    <property type="expression patterns" value="Expressed in colon and 123 other cell types or tissues"/>
</dbReference>
<gene>
    <name evidence="1 2" type="primary">Slc37a1</name>
</gene>
<reference evidence="1 3" key="1">
    <citation type="journal article" date="2009" name="PLoS Biol.">
        <title>Lineage-specific biology revealed by a finished genome assembly of the mouse.</title>
        <authorList>
            <consortium name="Mouse Genome Sequencing Consortium"/>
            <person name="Church D.M."/>
            <person name="Goodstadt L."/>
            <person name="Hillier L.W."/>
            <person name="Zody M.C."/>
            <person name="Goldstein S."/>
            <person name="She X."/>
            <person name="Bult C.J."/>
            <person name="Agarwala R."/>
            <person name="Cherry J.L."/>
            <person name="DiCuccio M."/>
            <person name="Hlavina W."/>
            <person name="Kapustin Y."/>
            <person name="Meric P."/>
            <person name="Maglott D."/>
            <person name="Birtle Z."/>
            <person name="Marques A.C."/>
            <person name="Graves T."/>
            <person name="Zhou S."/>
            <person name="Teague B."/>
            <person name="Potamousis K."/>
            <person name="Churas C."/>
            <person name="Place M."/>
            <person name="Herschleb J."/>
            <person name="Runnheim R."/>
            <person name="Forrest D."/>
            <person name="Amos-Landgraf J."/>
            <person name="Schwartz D.C."/>
            <person name="Cheng Z."/>
            <person name="Lindblad-Toh K."/>
            <person name="Eichler E.E."/>
            <person name="Ponting C.P."/>
        </authorList>
    </citation>
    <scope>NUCLEOTIDE SEQUENCE [LARGE SCALE GENOMIC DNA]</scope>
    <source>
        <strain evidence="1 3">C57BL/6J</strain>
    </source>
</reference>
<protein>
    <submittedName>
        <fullName evidence="1">Solute carrier family 37 (glycerol-3-phosphate transporter), member 1</fullName>
    </submittedName>
</protein>
<reference evidence="1" key="4">
    <citation type="submission" date="2025-09" db="UniProtKB">
        <authorList>
            <consortium name="Ensembl"/>
        </authorList>
    </citation>
    <scope>IDENTIFICATION</scope>
    <source>
        <strain evidence="1">C57BL/6J</strain>
    </source>
</reference>
<reference evidence="1" key="3">
    <citation type="submission" date="2025-08" db="UniProtKB">
        <authorList>
            <consortium name="Ensembl"/>
        </authorList>
    </citation>
    <scope>IDENTIFICATION</scope>
    <source>
        <strain evidence="1">C57BL/6J</strain>
    </source>
</reference>
<organism evidence="1 3">
    <name type="scientific">Mus musculus</name>
    <name type="common">Mouse</name>
    <dbReference type="NCBI Taxonomy" id="10090"/>
    <lineage>
        <taxon>Eukaryota</taxon>
        <taxon>Metazoa</taxon>
        <taxon>Chordata</taxon>
        <taxon>Craniata</taxon>
        <taxon>Vertebrata</taxon>
        <taxon>Euteleostomi</taxon>
        <taxon>Mammalia</taxon>
        <taxon>Eutheria</taxon>
        <taxon>Euarchontoglires</taxon>
        <taxon>Glires</taxon>
        <taxon>Rodentia</taxon>
        <taxon>Myomorpha</taxon>
        <taxon>Muroidea</taxon>
        <taxon>Muridae</taxon>
        <taxon>Murinae</taxon>
        <taxon>Mus</taxon>
        <taxon>Mus</taxon>
    </lineage>
</organism>
<accession>A0A494B977</accession>
<evidence type="ECO:0000313" key="1">
    <source>
        <dbReference type="Ensembl" id="ENSMUSP00000157526.2"/>
    </source>
</evidence>
<dbReference type="ExpressionAtlas" id="A0A494B977">
    <property type="expression patterns" value="baseline and differential"/>
</dbReference>
<sequence>MALLPVGIRFIISFSRDQWASFTSSVLQEMGLSLHSVTLAAAPGMAPPTGS</sequence>
<dbReference type="Ensembl" id="ENSMUST00000236710.2">
    <property type="protein sequence ID" value="ENSMUSP00000157526.2"/>
    <property type="gene ID" value="ENSMUSG00000024036.17"/>
</dbReference>
<dbReference type="Antibodypedia" id="23842">
    <property type="antibodies" value="73 antibodies from 18 providers"/>
</dbReference>
<dbReference type="Proteomes" id="UP000000589">
    <property type="component" value="Chromosome 17"/>
</dbReference>
<dbReference type="AlphaFoldDB" id="A0A494B977"/>
<dbReference type="AGR" id="MGI:2446181"/>
<reference evidence="1 3" key="2">
    <citation type="journal article" date="2011" name="PLoS Biol.">
        <title>Modernizing reference genome assemblies.</title>
        <authorList>
            <person name="Church D.M."/>
            <person name="Schneider V.A."/>
            <person name="Graves T."/>
            <person name="Auger K."/>
            <person name="Cunningham F."/>
            <person name="Bouk N."/>
            <person name="Chen H.C."/>
            <person name="Agarwala R."/>
            <person name="McLaren W.M."/>
            <person name="Ritchie G.R."/>
            <person name="Albracht D."/>
            <person name="Kremitzki M."/>
            <person name="Rock S."/>
            <person name="Kotkiewicz H."/>
            <person name="Kremitzki C."/>
            <person name="Wollam A."/>
            <person name="Trani L."/>
            <person name="Fulton L."/>
            <person name="Fulton R."/>
            <person name="Matthews L."/>
            <person name="Whitehead S."/>
            <person name="Chow W."/>
            <person name="Torrance J."/>
            <person name="Dunn M."/>
            <person name="Harden G."/>
            <person name="Threadgold G."/>
            <person name="Wood J."/>
            <person name="Collins J."/>
            <person name="Heath P."/>
            <person name="Griffiths G."/>
            <person name="Pelan S."/>
            <person name="Grafham D."/>
            <person name="Eichler E.E."/>
            <person name="Weinstock G."/>
            <person name="Mardis E.R."/>
            <person name="Wilson R.K."/>
            <person name="Howe K."/>
            <person name="Flicek P."/>
            <person name="Hubbard T."/>
        </authorList>
    </citation>
    <scope>NUCLEOTIDE SEQUENCE [LARGE SCALE GENOMIC DNA]</scope>
    <source>
        <strain evidence="1 3">C57BL/6J</strain>
    </source>
</reference>
<name>A0A494B977_MOUSE</name>
<proteinExistence type="predicted"/>
<dbReference type="MGI" id="MGI:2446181">
    <property type="gene designation" value="Slc37a1"/>
</dbReference>
<keyword evidence="3" id="KW-1185">Reference proteome</keyword>
<dbReference type="VEuPathDB" id="HostDB:ENSMUSG00000024036"/>